<reference evidence="2 3" key="2">
    <citation type="submission" date="2019-01" db="EMBL/GenBank/DDBJ databases">
        <title>A chromosome length genome reference of the Java medaka (oryzias javanicus).</title>
        <authorList>
            <person name="Herpin A."/>
            <person name="Takehana Y."/>
            <person name="Naruse K."/>
            <person name="Ansai S."/>
            <person name="Kawaguchi M."/>
        </authorList>
    </citation>
    <scope>NUCLEOTIDE SEQUENCE [LARGE SCALE GENOMIC DNA]</scope>
    <source>
        <strain evidence="2">RS831</strain>
        <tissue evidence="2">Whole body</tissue>
    </source>
</reference>
<dbReference type="OrthoDB" id="10402973at2759"/>
<gene>
    <name evidence="2" type="ORF">OJAV_G00034670</name>
</gene>
<protein>
    <submittedName>
        <fullName evidence="2">Uncharacterized protein</fullName>
    </submittedName>
</protein>
<feature type="signal peptide" evidence="1">
    <location>
        <begin position="1"/>
        <end position="16"/>
    </location>
</feature>
<name>A0A3S2N573_ORYJA</name>
<organism evidence="2 3">
    <name type="scientific">Oryzias javanicus</name>
    <name type="common">Javanese ricefish</name>
    <name type="synonym">Aplocheilus javanicus</name>
    <dbReference type="NCBI Taxonomy" id="123683"/>
    <lineage>
        <taxon>Eukaryota</taxon>
        <taxon>Metazoa</taxon>
        <taxon>Chordata</taxon>
        <taxon>Craniata</taxon>
        <taxon>Vertebrata</taxon>
        <taxon>Euteleostomi</taxon>
        <taxon>Actinopterygii</taxon>
        <taxon>Neopterygii</taxon>
        <taxon>Teleostei</taxon>
        <taxon>Neoteleostei</taxon>
        <taxon>Acanthomorphata</taxon>
        <taxon>Ovalentaria</taxon>
        <taxon>Atherinomorphae</taxon>
        <taxon>Beloniformes</taxon>
        <taxon>Adrianichthyidae</taxon>
        <taxon>Oryziinae</taxon>
        <taxon>Oryzias</taxon>
    </lineage>
</organism>
<sequence>MEVVAQLIVLLSAAAAATLNCSISKSHDGSFSLVMNHTLHSVDLKDCKDFLLYKRECNGVQVEASCSVNCSLFVVKSHPPSSKFNFLFSS</sequence>
<keyword evidence="1" id="KW-0732">Signal</keyword>
<dbReference type="AlphaFoldDB" id="A0A3S2N573"/>
<evidence type="ECO:0000313" key="3">
    <source>
        <dbReference type="Proteomes" id="UP000283210"/>
    </source>
</evidence>
<accession>A0A3S2N573</accession>
<dbReference type="EMBL" id="CM012440">
    <property type="protein sequence ID" value="RVE73761.1"/>
    <property type="molecule type" value="Genomic_DNA"/>
</dbReference>
<keyword evidence="3" id="KW-1185">Reference proteome</keyword>
<evidence type="ECO:0000256" key="1">
    <source>
        <dbReference type="SAM" id="SignalP"/>
    </source>
</evidence>
<dbReference type="Proteomes" id="UP000283210">
    <property type="component" value="Chromosome 4"/>
</dbReference>
<proteinExistence type="predicted"/>
<reference evidence="2 3" key="1">
    <citation type="submission" date="2018-11" db="EMBL/GenBank/DDBJ databases">
        <authorList>
            <person name="Lopez-Roques C."/>
            <person name="Donnadieu C."/>
            <person name="Bouchez O."/>
            <person name="Klopp C."/>
            <person name="Cabau C."/>
            <person name="Zahm M."/>
        </authorList>
    </citation>
    <scope>NUCLEOTIDE SEQUENCE [LARGE SCALE GENOMIC DNA]</scope>
    <source>
        <strain evidence="2">RS831</strain>
        <tissue evidence="2">Whole body</tissue>
    </source>
</reference>
<feature type="chain" id="PRO_5018659053" evidence="1">
    <location>
        <begin position="17"/>
        <end position="90"/>
    </location>
</feature>
<evidence type="ECO:0000313" key="2">
    <source>
        <dbReference type="EMBL" id="RVE73761.1"/>
    </source>
</evidence>